<organism evidence="7 8">
    <name type="scientific">Escallonia herrerae</name>
    <dbReference type="NCBI Taxonomy" id="1293975"/>
    <lineage>
        <taxon>Eukaryota</taxon>
        <taxon>Viridiplantae</taxon>
        <taxon>Streptophyta</taxon>
        <taxon>Embryophyta</taxon>
        <taxon>Tracheophyta</taxon>
        <taxon>Spermatophyta</taxon>
        <taxon>Magnoliopsida</taxon>
        <taxon>eudicotyledons</taxon>
        <taxon>Gunneridae</taxon>
        <taxon>Pentapetalae</taxon>
        <taxon>asterids</taxon>
        <taxon>campanulids</taxon>
        <taxon>Escalloniales</taxon>
        <taxon>Escalloniaceae</taxon>
        <taxon>Escallonia</taxon>
    </lineage>
</organism>
<comment type="caution">
    <text evidence="7">The sequence shown here is derived from an EMBL/GenBank/DDBJ whole genome shotgun (WGS) entry which is preliminary data.</text>
</comment>
<dbReference type="PANTHER" id="PTHR33463">
    <property type="entry name" value="NB-ARC DOMAIN-CONTAINING PROTEIN-RELATED"/>
    <property type="match status" value="1"/>
</dbReference>
<evidence type="ECO:0008006" key="9">
    <source>
        <dbReference type="Google" id="ProtNLM"/>
    </source>
</evidence>
<dbReference type="Pfam" id="PF23598">
    <property type="entry name" value="LRR_14"/>
    <property type="match status" value="1"/>
</dbReference>
<accession>A0AA89AE86</accession>
<dbReference type="SUPFAM" id="SSF52058">
    <property type="entry name" value="L domain-like"/>
    <property type="match status" value="1"/>
</dbReference>
<dbReference type="InterPro" id="IPR042197">
    <property type="entry name" value="Apaf_helical"/>
</dbReference>
<keyword evidence="2" id="KW-0677">Repeat</keyword>
<gene>
    <name evidence="7" type="ORF">RJ639_023577</name>
</gene>
<dbReference type="Pfam" id="PF23247">
    <property type="entry name" value="LRR_RPS2"/>
    <property type="match status" value="1"/>
</dbReference>
<dbReference type="GO" id="GO:0043531">
    <property type="term" value="F:ADP binding"/>
    <property type="evidence" value="ECO:0007669"/>
    <property type="project" value="InterPro"/>
</dbReference>
<feature type="region of interest" description="Disordered" evidence="4">
    <location>
        <begin position="923"/>
        <end position="951"/>
    </location>
</feature>
<name>A0AA89AE86_9ASTE</name>
<evidence type="ECO:0000259" key="6">
    <source>
        <dbReference type="Pfam" id="PF23598"/>
    </source>
</evidence>
<proteinExistence type="predicted"/>
<evidence type="ECO:0000256" key="1">
    <source>
        <dbReference type="ARBA" id="ARBA00022614"/>
    </source>
</evidence>
<feature type="domain" description="Disease resistance protein At4g27190-like leucine-rich repeats" evidence="5">
    <location>
        <begin position="972"/>
        <end position="1102"/>
    </location>
</feature>
<reference evidence="7" key="1">
    <citation type="submission" date="2022-12" db="EMBL/GenBank/DDBJ databases">
        <title>Draft genome assemblies for two species of Escallonia (Escalloniales).</title>
        <authorList>
            <person name="Chanderbali A."/>
            <person name="Dervinis C."/>
            <person name="Anghel I."/>
            <person name="Soltis D."/>
            <person name="Soltis P."/>
            <person name="Zapata F."/>
        </authorList>
    </citation>
    <scope>NUCLEOTIDE SEQUENCE</scope>
    <source>
        <strain evidence="7">UCBG64.0493</strain>
        <tissue evidence="7">Leaf</tissue>
    </source>
</reference>
<dbReference type="Proteomes" id="UP001188597">
    <property type="component" value="Unassembled WGS sequence"/>
</dbReference>
<protein>
    <recommendedName>
        <fullName evidence="9">NB-ARC domain-containing protein</fullName>
    </recommendedName>
</protein>
<dbReference type="InterPro" id="IPR032675">
    <property type="entry name" value="LRR_dom_sf"/>
</dbReference>
<keyword evidence="1" id="KW-0433">Leucine-rich repeat</keyword>
<evidence type="ECO:0000256" key="3">
    <source>
        <dbReference type="ARBA" id="ARBA00022821"/>
    </source>
</evidence>
<dbReference type="InterPro" id="IPR050905">
    <property type="entry name" value="Plant_NBS-LRR"/>
</dbReference>
<dbReference type="GO" id="GO:0006952">
    <property type="term" value="P:defense response"/>
    <property type="evidence" value="ECO:0007669"/>
    <property type="project" value="UniProtKB-KW"/>
</dbReference>
<dbReference type="GO" id="GO:0005524">
    <property type="term" value="F:ATP binding"/>
    <property type="evidence" value="ECO:0007669"/>
    <property type="project" value="UniProtKB-KW"/>
</dbReference>
<keyword evidence="8" id="KW-1185">Reference proteome</keyword>
<dbReference type="PANTHER" id="PTHR33463:SF179">
    <property type="entry name" value="NB-ARC DOMAIN-CONTAINING PROTEIN"/>
    <property type="match status" value="1"/>
</dbReference>
<dbReference type="InterPro" id="IPR027417">
    <property type="entry name" value="P-loop_NTPase"/>
</dbReference>
<dbReference type="Gene3D" id="1.10.8.430">
    <property type="entry name" value="Helical domain of apoptotic protease-activating factors"/>
    <property type="match status" value="1"/>
</dbReference>
<evidence type="ECO:0000256" key="2">
    <source>
        <dbReference type="ARBA" id="ARBA00022737"/>
    </source>
</evidence>
<evidence type="ECO:0000256" key="4">
    <source>
        <dbReference type="SAM" id="MobiDB-lite"/>
    </source>
</evidence>
<dbReference type="AlphaFoldDB" id="A0AA89AE86"/>
<dbReference type="EMBL" id="JAVXUP010003357">
    <property type="protein sequence ID" value="KAK2999222.1"/>
    <property type="molecule type" value="Genomic_DNA"/>
</dbReference>
<dbReference type="Gene3D" id="3.80.10.10">
    <property type="entry name" value="Ribonuclease Inhibitor"/>
    <property type="match status" value="2"/>
</dbReference>
<keyword evidence="3" id="KW-0611">Plant defense</keyword>
<feature type="domain" description="Disease resistance R13L4/SHOC-2-like LRR" evidence="6">
    <location>
        <begin position="612"/>
        <end position="774"/>
    </location>
</feature>
<evidence type="ECO:0000259" key="5">
    <source>
        <dbReference type="Pfam" id="PF23247"/>
    </source>
</evidence>
<dbReference type="InterPro" id="IPR057135">
    <property type="entry name" value="At4g27190-like_LRR"/>
</dbReference>
<dbReference type="SUPFAM" id="SSF52540">
    <property type="entry name" value="P-loop containing nucleoside triphosphate hydrolases"/>
    <property type="match status" value="1"/>
</dbReference>
<feature type="compositionally biased region" description="Acidic residues" evidence="4">
    <location>
        <begin position="938"/>
        <end position="951"/>
    </location>
</feature>
<evidence type="ECO:0000313" key="8">
    <source>
        <dbReference type="Proteomes" id="UP001188597"/>
    </source>
</evidence>
<sequence>MLRSKRKRVGFGKNLVKGEASHDQKGKENMEVAESKLMEWCYLEPTWPDLSREEMELLASEVTQKTQKGKLLYPLEMRFMEYYRLLAWNTLPPGDYSALLSEGDGMKEIKEKIRALELEAEALSRRKDVLHLLSSYSMKPEVAIDVFTLTSIFSRINGYMRDLFVHSGENNGQVDYITCRNIISRRIPELFWDVKALLTEAAFDTVPYLAEGMVQNMSEPRLWPEGEFPAPQAMYTLASDSAIRQAMKCIQERTFRSIGISGIGGKEVAKALTNLPEIRNTFSVVLFVSISQHLSIRDVERQIKQQIHVWRKRTKGIDISVPVNVPFQHYNCLLLLDCIDEPINLYALDIPGPSKTGFRFHVQTVLTTESQIAYRVMPVDLEIRMEDHLLPWDLFCKNLGHSSTVDFSSLKPMAVRLVEECHGHLLAIILLARALSGVKDGGVWELALHELTSELSSEIGGISKDMENVLRFIWQREGNATKHCIKYCTSHDKGTLFLRDSLISGWIRAGSIKTQEEGDDILKDLISSFLLEEFGETSIRMREEIRLVLLNRFILRPHPVYLMQGSAGLTEAPELKEWDAEEIHLMNNKLSEVPESPTCLFLQKLFLQINYDLTEIPLSFFEHMPVLQVLDLSSTSLKSLPPSISRLVALRELYLRDCELLMELPPEIGALWNLKVLDLDRTEVIRLPREIEYLVNLECFKVSFYGCTAQHTNNKKLGAASPRMLLSELTKLKELSIDVNPDCVGWYIEVAAIMNELSSLSNLETLKLYIPTIELLQQFLQLTWSKNQLMIFPSLSHFTLKVGRHVQRIISYLPDDLEEKFEKLSKSKLPFSLEKSGYLKYTNGETNTDIIAKALKNASALFLDRHWTMGKLSVFKIDEISKLKYCLLVECSEMQTIVDGSDYYQGDTEGDNEEDREMSIEFDGGDVFPKCSTVSDKNDEDDDDGSLKDDDYDDEGQYDLDLGERPALPSLQYLSIRYMKSLESIWKGPTVRGCLSYLKILALHTCPKLTTIFTPGLLANLIYLKAFVAEDCSIISSLVSLEPSNSKLDSFLPSLKTISLLDLPELVNISCGLRIAPNLDRMVIYNCPKLESLLPVEVSSKYMKEIKGESEWWDALKWPESEWCNGRPDYLVRTFVPLRRGGDLMDQLATAADSFEELM</sequence>
<dbReference type="InterPro" id="IPR055414">
    <property type="entry name" value="LRR_R13L4/SHOC2-like"/>
</dbReference>
<evidence type="ECO:0000313" key="7">
    <source>
        <dbReference type="EMBL" id="KAK2999222.1"/>
    </source>
</evidence>